<evidence type="ECO:0000313" key="2">
    <source>
        <dbReference type="EMBL" id="NMI01812.1"/>
    </source>
</evidence>
<sequence>MLWWCRVGYAWLCNLRLNAPGHVAERHGLIIIVALGESIVATTRRCGTRSGTTASTGTDPVRPAGGGPGCRIRPPVPPPAPGSRRPGR</sequence>
<reference evidence="2 3" key="1">
    <citation type="submission" date="2020-04" db="EMBL/GenBank/DDBJ databases">
        <authorList>
            <person name="Klaysubun C."/>
            <person name="Duangmal K."/>
            <person name="Lipun K."/>
        </authorList>
    </citation>
    <scope>NUCLEOTIDE SEQUENCE [LARGE SCALE GENOMIC DNA]</scope>
    <source>
        <strain evidence="2 3">K10HN5</strain>
    </source>
</reference>
<evidence type="ECO:0000256" key="1">
    <source>
        <dbReference type="SAM" id="MobiDB-lite"/>
    </source>
</evidence>
<name>A0ABX1SJS5_9PSEU</name>
<dbReference type="EMBL" id="JAAXLA010000102">
    <property type="protein sequence ID" value="NMI01812.1"/>
    <property type="molecule type" value="Genomic_DNA"/>
</dbReference>
<evidence type="ECO:0000313" key="3">
    <source>
        <dbReference type="Proteomes" id="UP000820669"/>
    </source>
</evidence>
<accession>A0ABX1SJS5</accession>
<dbReference type="Proteomes" id="UP000820669">
    <property type="component" value="Unassembled WGS sequence"/>
</dbReference>
<organism evidence="2 3">
    <name type="scientific">Pseudonocardia acidicola</name>
    <dbReference type="NCBI Taxonomy" id="2724939"/>
    <lineage>
        <taxon>Bacteria</taxon>
        <taxon>Bacillati</taxon>
        <taxon>Actinomycetota</taxon>
        <taxon>Actinomycetes</taxon>
        <taxon>Pseudonocardiales</taxon>
        <taxon>Pseudonocardiaceae</taxon>
        <taxon>Pseudonocardia</taxon>
    </lineage>
</organism>
<gene>
    <name evidence="2" type="ORF">HF526_31630</name>
</gene>
<comment type="caution">
    <text evidence="2">The sequence shown here is derived from an EMBL/GenBank/DDBJ whole genome shotgun (WGS) entry which is preliminary data.</text>
</comment>
<proteinExistence type="predicted"/>
<keyword evidence="3" id="KW-1185">Reference proteome</keyword>
<protein>
    <submittedName>
        <fullName evidence="2">Low temperature requirement protein A</fullName>
    </submittedName>
</protein>
<feature type="region of interest" description="Disordered" evidence="1">
    <location>
        <begin position="44"/>
        <end position="88"/>
    </location>
</feature>
<feature type="compositionally biased region" description="Low complexity" evidence="1">
    <location>
        <begin position="44"/>
        <end position="58"/>
    </location>
</feature>